<sequence>MKNKETVYYIWHEGNGGLESDVFATNLSKHLKHDIDKFKPTKIIPWNDGCGYQNRCLTLANALLNLAIENNVIIEQKYLEVGQTPMEVDSIHSVIKNKLRGRKRDIFVPPDYVSII</sequence>
<evidence type="ECO:0000313" key="2">
    <source>
        <dbReference type="Proteomes" id="UP000691718"/>
    </source>
</evidence>
<dbReference type="EMBL" id="CAJQZP010000040">
    <property type="protein sequence ID" value="CAG4934391.1"/>
    <property type="molecule type" value="Genomic_DNA"/>
</dbReference>
<dbReference type="Proteomes" id="UP000691718">
    <property type="component" value="Unassembled WGS sequence"/>
</dbReference>
<protein>
    <submittedName>
        <fullName evidence="1">(apollo) hypothetical protein</fullName>
    </submittedName>
</protein>
<dbReference type="AlphaFoldDB" id="A0A8S3W130"/>
<accession>A0A8S3W130</accession>
<comment type="caution">
    <text evidence="1">The sequence shown here is derived from an EMBL/GenBank/DDBJ whole genome shotgun (WGS) entry which is preliminary data.</text>
</comment>
<evidence type="ECO:0000313" key="1">
    <source>
        <dbReference type="EMBL" id="CAG4934391.1"/>
    </source>
</evidence>
<organism evidence="1 2">
    <name type="scientific">Parnassius apollo</name>
    <name type="common">Apollo butterfly</name>
    <name type="synonym">Papilio apollo</name>
    <dbReference type="NCBI Taxonomy" id="110799"/>
    <lineage>
        <taxon>Eukaryota</taxon>
        <taxon>Metazoa</taxon>
        <taxon>Ecdysozoa</taxon>
        <taxon>Arthropoda</taxon>
        <taxon>Hexapoda</taxon>
        <taxon>Insecta</taxon>
        <taxon>Pterygota</taxon>
        <taxon>Neoptera</taxon>
        <taxon>Endopterygota</taxon>
        <taxon>Lepidoptera</taxon>
        <taxon>Glossata</taxon>
        <taxon>Ditrysia</taxon>
        <taxon>Papilionoidea</taxon>
        <taxon>Papilionidae</taxon>
        <taxon>Parnassiinae</taxon>
        <taxon>Parnassini</taxon>
        <taxon>Parnassius</taxon>
        <taxon>Parnassius</taxon>
    </lineage>
</organism>
<proteinExistence type="predicted"/>
<gene>
    <name evidence="1" type="ORF">PAPOLLO_LOCUS813</name>
</gene>
<reference evidence="1" key="1">
    <citation type="submission" date="2021-04" db="EMBL/GenBank/DDBJ databases">
        <authorList>
            <person name="Tunstrom K."/>
        </authorList>
    </citation>
    <scope>NUCLEOTIDE SEQUENCE</scope>
</reference>
<dbReference type="OrthoDB" id="7367179at2759"/>
<keyword evidence="2" id="KW-1185">Reference proteome</keyword>
<name>A0A8S3W130_PARAO</name>